<protein>
    <submittedName>
        <fullName evidence="2">Uncharacterized protein</fullName>
    </submittedName>
</protein>
<accession>A0A835L6V6</accession>
<sequence>MFLNKSLFLVFTAFVLCESGFDFMFLFINDEFSFSVEQLPKCKLNDDNCKKGLIQTVLKILAKTGLPEKGIPKLDPLSVSNESFKIADVIDLTLVDGVVKGIKDCTVNRFTASIEDERATIELTCDVTIKGRYKVFSDSPLVKTFSGGDTVKGEGNGKVKIEKMFLRFDFDYFFQDRDGEIYVKCKNDKLKYQYDIKGKMLFFADNLFVGGKESSKVVMDAMNQNWKFLMSSFGKPFMDHAMDFVIKSIHTFFDSVPAKYMFADDLTEHARKSD</sequence>
<feature type="chain" id="PRO_5032924573" evidence="1">
    <location>
        <begin position="18"/>
        <end position="274"/>
    </location>
</feature>
<proteinExistence type="predicted"/>
<evidence type="ECO:0000313" key="3">
    <source>
        <dbReference type="Proteomes" id="UP000648187"/>
    </source>
</evidence>
<keyword evidence="1" id="KW-0732">Signal</keyword>
<dbReference type="InterPro" id="IPR010562">
    <property type="entry name" value="Haemolymph_juvenile_hormone-bd"/>
</dbReference>
<organism evidence="2 3">
    <name type="scientific">Spodoptera exigua</name>
    <name type="common">Beet armyworm</name>
    <name type="synonym">Noctua fulgens</name>
    <dbReference type="NCBI Taxonomy" id="7107"/>
    <lineage>
        <taxon>Eukaryota</taxon>
        <taxon>Metazoa</taxon>
        <taxon>Ecdysozoa</taxon>
        <taxon>Arthropoda</taxon>
        <taxon>Hexapoda</taxon>
        <taxon>Insecta</taxon>
        <taxon>Pterygota</taxon>
        <taxon>Neoptera</taxon>
        <taxon>Endopterygota</taxon>
        <taxon>Lepidoptera</taxon>
        <taxon>Glossata</taxon>
        <taxon>Ditrysia</taxon>
        <taxon>Noctuoidea</taxon>
        <taxon>Noctuidae</taxon>
        <taxon>Amphipyrinae</taxon>
        <taxon>Spodoptera</taxon>
    </lineage>
</organism>
<dbReference type="PANTHER" id="PTHR11008">
    <property type="entry name" value="PROTEIN TAKEOUT-LIKE PROTEIN"/>
    <property type="match status" value="1"/>
</dbReference>
<dbReference type="Gene3D" id="3.15.10.30">
    <property type="entry name" value="Haemolymph juvenile hormone binding protein"/>
    <property type="match status" value="1"/>
</dbReference>
<dbReference type="InterPro" id="IPR038606">
    <property type="entry name" value="To_sf"/>
</dbReference>
<reference evidence="2" key="1">
    <citation type="submission" date="2020-08" db="EMBL/GenBank/DDBJ databases">
        <title>Spodoptera exigua strain:BAW_Kor-Di-RS1 Genome sequencing and assembly.</title>
        <authorList>
            <person name="Kim J."/>
            <person name="Nam H.Y."/>
            <person name="Kwon M."/>
            <person name="Choi J.H."/>
            <person name="Cho S.R."/>
            <person name="Kim G.-H."/>
        </authorList>
    </citation>
    <scope>NUCLEOTIDE SEQUENCE</scope>
    <source>
        <strain evidence="2">BAW_Kor-Di-RS1</strain>
        <tissue evidence="2">Whole-body</tissue>
    </source>
</reference>
<evidence type="ECO:0000313" key="2">
    <source>
        <dbReference type="EMBL" id="KAF9420009.1"/>
    </source>
</evidence>
<dbReference type="GO" id="GO:0005615">
    <property type="term" value="C:extracellular space"/>
    <property type="evidence" value="ECO:0007669"/>
    <property type="project" value="TreeGrafter"/>
</dbReference>
<comment type="caution">
    <text evidence="2">The sequence shown here is derived from an EMBL/GenBank/DDBJ whole genome shotgun (WGS) entry which is preliminary data.</text>
</comment>
<dbReference type="Pfam" id="PF06585">
    <property type="entry name" value="JHBP"/>
    <property type="match status" value="1"/>
</dbReference>
<gene>
    <name evidence="2" type="ORF">HW555_003603</name>
</gene>
<dbReference type="SMART" id="SM00700">
    <property type="entry name" value="JHBP"/>
    <property type="match status" value="1"/>
</dbReference>
<keyword evidence="3" id="KW-1185">Reference proteome</keyword>
<name>A0A835L6V6_SPOEX</name>
<evidence type="ECO:0000256" key="1">
    <source>
        <dbReference type="SAM" id="SignalP"/>
    </source>
</evidence>
<dbReference type="AlphaFoldDB" id="A0A835L6V6"/>
<dbReference type="PANTHER" id="PTHR11008:SF32">
    <property type="entry name" value="CIRCADIAN CLOCK-CONTROLLED PROTEIN DAYWAKE-RELATED"/>
    <property type="match status" value="1"/>
</dbReference>
<feature type="signal peptide" evidence="1">
    <location>
        <begin position="1"/>
        <end position="17"/>
    </location>
</feature>
<dbReference type="Proteomes" id="UP000648187">
    <property type="component" value="Unassembled WGS sequence"/>
</dbReference>
<dbReference type="EMBL" id="JACKWZ010000036">
    <property type="protein sequence ID" value="KAF9420009.1"/>
    <property type="molecule type" value="Genomic_DNA"/>
</dbReference>